<evidence type="ECO:0000313" key="2">
    <source>
        <dbReference type="Proteomes" id="UP001155604"/>
    </source>
</evidence>
<keyword evidence="2" id="KW-1185">Reference proteome</keyword>
<proteinExistence type="predicted"/>
<reference evidence="1" key="1">
    <citation type="journal article" date="2023" name="Int. J. Syst. Evol. Microbiol.">
        <title>&lt;i&gt;Shewanella septentrionalis&lt;/i&gt; sp. nov. and &lt;i&gt;Shewanella holmiensis&lt;/i&gt; sp. nov., isolated from Baltic Sea water and sediments.</title>
        <authorList>
            <person name="Martin-Rodriguez A.J."/>
            <person name="Thorell K."/>
            <person name="Joffre E."/>
            <person name="Jensie-Markopoulos S."/>
            <person name="Moore E.R.B."/>
            <person name="Sjoling A."/>
        </authorList>
    </citation>
    <scope>NUCLEOTIDE SEQUENCE</scope>
    <source>
        <strain evidence="1">SP1W3</strain>
    </source>
</reference>
<dbReference type="RefSeq" id="WP_261272130.1">
    <property type="nucleotide sequence ID" value="NZ_JAMTCC010000008.1"/>
</dbReference>
<dbReference type="EMBL" id="JAMTCC010000008">
    <property type="protein sequence ID" value="MCT7944931.1"/>
    <property type="molecule type" value="Genomic_DNA"/>
</dbReference>
<dbReference type="AlphaFoldDB" id="A0A9X2WT19"/>
<gene>
    <name evidence="1" type="ORF">NE536_06080</name>
</gene>
<protein>
    <submittedName>
        <fullName evidence="1">Uncharacterized protein</fullName>
    </submittedName>
</protein>
<name>A0A9X2WT19_9GAMM</name>
<sequence>MNSSIHFITLSLYRIGLSQWQQRPSLIGTSLAPSLPLQYGHFLLKSIKTPSLR</sequence>
<comment type="caution">
    <text evidence="1">The sequence shown here is derived from an EMBL/GenBank/DDBJ whole genome shotgun (WGS) entry which is preliminary data.</text>
</comment>
<dbReference type="Proteomes" id="UP001155604">
    <property type="component" value="Unassembled WGS sequence"/>
</dbReference>
<evidence type="ECO:0000313" key="1">
    <source>
        <dbReference type="EMBL" id="MCT7944931.1"/>
    </source>
</evidence>
<accession>A0A9X2WT19</accession>
<organism evidence="1 2">
    <name type="scientific">Shewanella septentrionalis</name>
    <dbReference type="NCBI Taxonomy" id="2952223"/>
    <lineage>
        <taxon>Bacteria</taxon>
        <taxon>Pseudomonadati</taxon>
        <taxon>Pseudomonadota</taxon>
        <taxon>Gammaproteobacteria</taxon>
        <taxon>Alteromonadales</taxon>
        <taxon>Shewanellaceae</taxon>
        <taxon>Shewanella</taxon>
    </lineage>
</organism>